<protein>
    <submittedName>
        <fullName evidence="1">Phage protein</fullName>
    </submittedName>
</protein>
<sequence>MDNKRQLTAARDILLKIANHPHNPKFNYLAKSEITRAKIFRTENLNRPQKYNRYKRGTIVFIHFGTNTGTEFSNSHFGIVLDKKDHPNNGKLTVLPLTSKNGKNNISIGKAVFSGIMNENETAVNKIKELFKLTDAIELSSFNLPEGGYIYRPNEDTEQTRLWLDYYNRHDPEGKFIPVEIDTIRKWLQADTDKITSLKTRYANYDKVSYAKVDSITSVSKLKIAKPINDLDPIGRITLSKEVMDDIDRALAKQLLSGKWIKFDKENKE</sequence>
<gene>
    <name evidence="1" type="ORF">ERS132393_00024</name>
</gene>
<dbReference type="RefSeq" id="WP_044669109.1">
    <property type="nucleotide sequence ID" value="NZ_CEDJ01000003.1"/>
</dbReference>
<dbReference type="SUPFAM" id="SSF50118">
    <property type="entry name" value="Cell growth inhibitor/plasmid maintenance toxic component"/>
    <property type="match status" value="1"/>
</dbReference>
<dbReference type="InterPro" id="IPR011067">
    <property type="entry name" value="Plasmid_toxin/cell-grow_inhib"/>
</dbReference>
<evidence type="ECO:0000313" key="1">
    <source>
        <dbReference type="EMBL" id="CYU25216.1"/>
    </source>
</evidence>
<dbReference type="Proteomes" id="UP000072530">
    <property type="component" value="Unassembled WGS sequence"/>
</dbReference>
<evidence type="ECO:0000313" key="2">
    <source>
        <dbReference type="Proteomes" id="UP000072530"/>
    </source>
</evidence>
<organism evidence="1 2">
    <name type="scientific">Streptococcus suis</name>
    <dbReference type="NCBI Taxonomy" id="1307"/>
    <lineage>
        <taxon>Bacteria</taxon>
        <taxon>Bacillati</taxon>
        <taxon>Bacillota</taxon>
        <taxon>Bacilli</taxon>
        <taxon>Lactobacillales</taxon>
        <taxon>Streptococcaceae</taxon>
        <taxon>Streptococcus</taxon>
    </lineage>
</organism>
<proteinExistence type="predicted"/>
<dbReference type="Gene3D" id="2.30.30.110">
    <property type="match status" value="1"/>
</dbReference>
<dbReference type="AlphaFoldDB" id="A0A116K9J1"/>
<name>A0A116K9J1_STRSU</name>
<accession>A0A116K9J1</accession>
<dbReference type="GeneID" id="78827741"/>
<dbReference type="EMBL" id="FIGG01000001">
    <property type="protein sequence ID" value="CYU25216.1"/>
    <property type="molecule type" value="Genomic_DNA"/>
</dbReference>
<reference evidence="1 2" key="1">
    <citation type="submission" date="2016-02" db="EMBL/GenBank/DDBJ databases">
        <authorList>
            <consortium name="Pathogen Informatics"/>
        </authorList>
    </citation>
    <scope>NUCLEOTIDE SEQUENCE [LARGE SCALE GENOMIC DNA]</scope>
    <source>
        <strain evidence="1 2">LSS31</strain>
    </source>
</reference>